<feature type="chain" id="PRO_5009184260" description="Lipoprotein" evidence="2">
    <location>
        <begin position="23"/>
        <end position="214"/>
    </location>
</feature>
<reference evidence="3" key="1">
    <citation type="submission" date="2016-09" db="EMBL/GenBank/DDBJ databases">
        <title>Draft genome of thermotolerant cyanobacterium Desertifilum sp. strain IPPAS B-1220.</title>
        <authorList>
            <person name="Sinetova M.A."/>
            <person name="Bolakhan K."/>
            <person name="Zayadan B.K."/>
            <person name="Mironov K.S."/>
            <person name="Ustinova V."/>
            <person name="Kupriyanova E.V."/>
            <person name="Sidorov R.A."/>
            <person name="Skrypnik A.N."/>
            <person name="Gogoleva N.E."/>
            <person name="Gogolev Y.V."/>
            <person name="Los D.A."/>
        </authorList>
    </citation>
    <scope>NUCLEOTIDE SEQUENCE [LARGE SCALE GENOMIC DNA]</scope>
    <source>
        <strain evidence="3">IPPAS B-1220</strain>
    </source>
</reference>
<gene>
    <name evidence="3" type="ORF">BH720_18285</name>
</gene>
<protein>
    <recommendedName>
        <fullName evidence="4">Lipoprotein</fullName>
    </recommendedName>
</protein>
<keyword evidence="2" id="KW-0732">Signal</keyword>
<dbReference type="PROSITE" id="PS51257">
    <property type="entry name" value="PROKAR_LIPOPROTEIN"/>
    <property type="match status" value="1"/>
</dbReference>
<evidence type="ECO:0000313" key="3">
    <source>
        <dbReference type="EMBL" id="OEJ73720.1"/>
    </source>
</evidence>
<feature type="signal peptide" evidence="2">
    <location>
        <begin position="1"/>
        <end position="22"/>
    </location>
</feature>
<dbReference type="RefSeq" id="WP_069968666.1">
    <property type="nucleotide sequence ID" value="NZ_CM124774.1"/>
</dbReference>
<comment type="caution">
    <text evidence="3">The sequence shown here is derived from an EMBL/GenBank/DDBJ whole genome shotgun (WGS) entry which is preliminary data.</text>
</comment>
<evidence type="ECO:0008006" key="4">
    <source>
        <dbReference type="Google" id="ProtNLM"/>
    </source>
</evidence>
<sequence length="214" mass="23787">MKIPLYSIVTVFALVVSSGCLPSEDTTASNDLQPRSPTTTAQSINRPSTKPATLSVEGEPTPVTLRLFEQQGYALSTYFPERFEPVTVASGEGESVQFYFTLPDGTRQEDVYVSFFFPRENLSVQQMENYLLGSNGIFAINQWQVSDRSTTNLPTWATERISFRHTSDPRTLIGNVYIGQIDGQVFSATVHYPAEYAEGVAPRATTILENVQLR</sequence>
<dbReference type="EMBL" id="MJGC01000080">
    <property type="protein sequence ID" value="OEJ73720.1"/>
    <property type="molecule type" value="Genomic_DNA"/>
</dbReference>
<accession>A0A1E5QG95</accession>
<evidence type="ECO:0000256" key="1">
    <source>
        <dbReference type="SAM" id="MobiDB-lite"/>
    </source>
</evidence>
<feature type="region of interest" description="Disordered" evidence="1">
    <location>
        <begin position="24"/>
        <end position="57"/>
    </location>
</feature>
<evidence type="ECO:0000256" key="2">
    <source>
        <dbReference type="SAM" id="SignalP"/>
    </source>
</evidence>
<feature type="compositionally biased region" description="Polar residues" evidence="1">
    <location>
        <begin position="24"/>
        <end position="52"/>
    </location>
</feature>
<dbReference type="OrthoDB" id="463882at2"/>
<proteinExistence type="predicted"/>
<organism evidence="3">
    <name type="scientific">Desertifilum tharense IPPAS B-1220</name>
    <dbReference type="NCBI Taxonomy" id="1781255"/>
    <lineage>
        <taxon>Bacteria</taxon>
        <taxon>Bacillati</taxon>
        <taxon>Cyanobacteriota</taxon>
        <taxon>Cyanophyceae</taxon>
        <taxon>Desertifilales</taxon>
        <taxon>Desertifilaceae</taxon>
        <taxon>Desertifilum</taxon>
    </lineage>
</organism>
<dbReference type="AlphaFoldDB" id="A0A1E5QG95"/>
<name>A0A1E5QG95_9CYAN</name>